<accession>A0A1D6ERP1</accession>
<evidence type="ECO:0000313" key="2">
    <source>
        <dbReference type="EMBL" id="ONM22407.1"/>
    </source>
</evidence>
<name>A0A1D6ERP1_MAIZE</name>
<dbReference type="AlphaFoldDB" id="A0A1D6ERP1"/>
<reference evidence="2" key="1">
    <citation type="submission" date="2015-12" db="EMBL/GenBank/DDBJ databases">
        <title>Update maize B73 reference genome by single molecule sequencing technologies.</title>
        <authorList>
            <consortium name="Maize Genome Sequencing Project"/>
            <person name="Ware D."/>
        </authorList>
    </citation>
    <scope>NUCLEOTIDE SEQUENCE [LARGE SCALE GENOMIC DNA]</scope>
    <source>
        <tissue evidence="2">Seedling</tissue>
    </source>
</reference>
<sequence>MSSLTSVLDSQVKTSDSDPVPITCASCPPRRSACPPAAATTRQQAISWSWRGLLPP</sequence>
<dbReference type="EMBL" id="CM007648">
    <property type="protein sequence ID" value="ONM22407.1"/>
    <property type="molecule type" value="Genomic_DNA"/>
</dbReference>
<evidence type="ECO:0000256" key="1">
    <source>
        <dbReference type="SAM" id="MobiDB-lite"/>
    </source>
</evidence>
<feature type="compositionally biased region" description="Polar residues" evidence="1">
    <location>
        <begin position="1"/>
        <end position="14"/>
    </location>
</feature>
<organism evidence="2">
    <name type="scientific">Zea mays</name>
    <name type="common">Maize</name>
    <dbReference type="NCBI Taxonomy" id="4577"/>
    <lineage>
        <taxon>Eukaryota</taxon>
        <taxon>Viridiplantae</taxon>
        <taxon>Streptophyta</taxon>
        <taxon>Embryophyta</taxon>
        <taxon>Tracheophyta</taxon>
        <taxon>Spermatophyta</taxon>
        <taxon>Magnoliopsida</taxon>
        <taxon>Liliopsida</taxon>
        <taxon>Poales</taxon>
        <taxon>Poaceae</taxon>
        <taxon>PACMAD clade</taxon>
        <taxon>Panicoideae</taxon>
        <taxon>Andropogonodae</taxon>
        <taxon>Andropogoneae</taxon>
        <taxon>Tripsacinae</taxon>
        <taxon>Zea</taxon>
    </lineage>
</organism>
<dbReference type="EMBL" id="CM007648">
    <property type="protein sequence ID" value="ONM22409.1"/>
    <property type="molecule type" value="Genomic_DNA"/>
</dbReference>
<proteinExistence type="predicted"/>
<gene>
    <name evidence="2" type="ORF">ZEAMMB73_Zm00001d005952</name>
</gene>
<protein>
    <submittedName>
        <fullName evidence="2">Uncharacterized protein</fullName>
    </submittedName>
</protein>
<feature type="region of interest" description="Disordered" evidence="1">
    <location>
        <begin position="1"/>
        <end position="20"/>
    </location>
</feature>